<feature type="compositionally biased region" description="Polar residues" evidence="6">
    <location>
        <begin position="1"/>
        <end position="10"/>
    </location>
</feature>
<feature type="region of interest" description="Disordered" evidence="6">
    <location>
        <begin position="882"/>
        <end position="927"/>
    </location>
</feature>
<organism evidence="7 8">
    <name type="scientific">Smittium megazygosporum</name>
    <dbReference type="NCBI Taxonomy" id="133381"/>
    <lineage>
        <taxon>Eukaryota</taxon>
        <taxon>Fungi</taxon>
        <taxon>Fungi incertae sedis</taxon>
        <taxon>Zoopagomycota</taxon>
        <taxon>Kickxellomycotina</taxon>
        <taxon>Harpellomycetes</taxon>
        <taxon>Harpellales</taxon>
        <taxon>Legeriomycetaceae</taxon>
        <taxon>Smittium</taxon>
    </lineage>
</organism>
<feature type="compositionally biased region" description="Polar residues" evidence="6">
    <location>
        <begin position="39"/>
        <end position="52"/>
    </location>
</feature>
<evidence type="ECO:0000313" key="8">
    <source>
        <dbReference type="Proteomes" id="UP000245609"/>
    </source>
</evidence>
<feature type="compositionally biased region" description="Polar residues" evidence="6">
    <location>
        <begin position="532"/>
        <end position="542"/>
    </location>
</feature>
<feature type="compositionally biased region" description="Polar residues" evidence="6">
    <location>
        <begin position="77"/>
        <end position="91"/>
    </location>
</feature>
<feature type="compositionally biased region" description="Low complexity" evidence="6">
    <location>
        <begin position="545"/>
        <end position="555"/>
    </location>
</feature>
<comment type="caution">
    <text evidence="7">The sequence shown here is derived from an EMBL/GenBank/DDBJ whole genome shotgun (WGS) entry which is preliminary data.</text>
</comment>
<feature type="region of interest" description="Disordered" evidence="6">
    <location>
        <begin position="1"/>
        <end position="122"/>
    </location>
</feature>
<feature type="compositionally biased region" description="Polar residues" evidence="6">
    <location>
        <begin position="632"/>
        <end position="666"/>
    </location>
</feature>
<dbReference type="AlphaFoldDB" id="A0A2T9Z8N2"/>
<evidence type="ECO:0000313" key="7">
    <source>
        <dbReference type="EMBL" id="PVV00958.1"/>
    </source>
</evidence>
<sequence>MPETVESYSETTKRLFGSDDDLESTESYSTTGDLHDIITNYSNSGRNSLTQDFSSPLSSPNFPFEQTPDITSPPQPSTTKNSPIINSSESTGLCIDTSPKKLSDPKPTITKGSDSDTEPSLHVKRIKRNLSANPVVDSKQDLALSPRLRLNGESLLLEELNPPSYLNNKKTGNPSKQKGLPTSQSCENSPFLDSSTSKSKSPDLFLNSNIQKHPLKTKDLFIKHNSESLPETPLVNNVALPAYTDDSCDSSYDHSKLFRNSVHNLPFDNSISSRRRPKIPPFLPQQNKGSTTPIDSGEEIELNRINALYALSLLEIEFAKFREMIYFQKMAQLCFEEELLKKEIHPVYLEKMDMLNKTKNHAMNTITIEYNTYKQLSSSTFKSSVSSAISTFNSQEEAVKSNARDQLTSQLNIKKRNFESFLLNSSFGASDTGPHSPFFGTASQKNTLGKLLSERLYPPQDKNVKLSSRLKKPAKSKQKEKQAPNLLPNSKSIYDVFDLSRNGFSYLSGATPEEALEDSYLIGISELQQKKSNPIQTKTTRAYNKKSSLSSSSTTKSHKVPPTNGNPASLLKDTVSGTHPRNKKPRVKKDKEKVKGNTALQIDPNTTLVALSSDKNKENISLKPIDPMSATIKPNPNFSADAQNPANNIRPTNPNPGFQILKSPTETSKRTPKPNPKDNVPASNQIPSSMNSYYPQSTNSNYYMNGSQFEPVPPAGYPNMMSTQNPPFPGPLGSEMKVPVYPPHLQGMQNHNVYPEASGVQVYHPQNPMMHYHPHSMPLIGMNPVTNSSSVSSNSLELGSMNKSHNFSTDSNGKPFNPYPGTLLPQMNNMSGSGYYGQQAYIPPSYIAPASTSAENAEVFPLANPTTNKSNKKKRPLKISVAASTNKEPISSAKSLNSAKPKLEKRPRVSQSRIEPKAIPKSDEYSLVQPEQVSGKAGNVNIKPVKPLLVKPSTSAKEPSIPATPISVKKPIAAKKNNKSGKIIASKPGVLSPAIIPTTETEKKLNENNQINNHDKVLEKEEPDTCFKDMKIKLVSKSLGIGMGEKNEDQGESAIPDETEVNIKLKSGRSGQESSGLESPQAIYS</sequence>
<evidence type="ECO:0000256" key="5">
    <source>
        <dbReference type="ARBA" id="ARBA00023242"/>
    </source>
</evidence>
<feature type="compositionally biased region" description="Polar residues" evidence="6">
    <location>
        <begin position="1069"/>
        <end position="1085"/>
    </location>
</feature>
<dbReference type="SMART" id="SM01401">
    <property type="entry name" value="Sds3"/>
    <property type="match status" value="1"/>
</dbReference>
<keyword evidence="2" id="KW-0678">Repressor</keyword>
<dbReference type="STRING" id="133381.A0A2T9Z8N2"/>
<keyword evidence="5" id="KW-0539">Nucleus</keyword>
<feature type="region of interest" description="Disordered" evidence="6">
    <location>
        <begin position="1042"/>
        <end position="1085"/>
    </location>
</feature>
<feature type="compositionally biased region" description="Polar residues" evidence="6">
    <location>
        <begin position="681"/>
        <end position="701"/>
    </location>
</feature>
<dbReference type="Proteomes" id="UP000245609">
    <property type="component" value="Unassembled WGS sequence"/>
</dbReference>
<feature type="compositionally biased region" description="Basic and acidic residues" evidence="6">
    <location>
        <begin position="914"/>
        <end position="924"/>
    </location>
</feature>
<evidence type="ECO:0000256" key="1">
    <source>
        <dbReference type="ARBA" id="ARBA00004123"/>
    </source>
</evidence>
<evidence type="ECO:0000256" key="2">
    <source>
        <dbReference type="ARBA" id="ARBA00022491"/>
    </source>
</evidence>
<keyword evidence="3" id="KW-0805">Transcription regulation</keyword>
<feature type="region of interest" description="Disordered" evidence="6">
    <location>
        <begin position="532"/>
        <end position="601"/>
    </location>
</feature>
<dbReference type="EMBL" id="MBFS01001479">
    <property type="protein sequence ID" value="PVV00958.1"/>
    <property type="molecule type" value="Genomic_DNA"/>
</dbReference>
<protein>
    <submittedName>
        <fullName evidence="7">Uncharacterized protein</fullName>
    </submittedName>
</protein>
<feature type="compositionally biased region" description="Polar residues" evidence="6">
    <location>
        <begin position="169"/>
        <end position="199"/>
    </location>
</feature>
<feature type="compositionally biased region" description="Polar residues" evidence="6">
    <location>
        <begin position="284"/>
        <end position="294"/>
    </location>
</feature>
<evidence type="ECO:0000256" key="6">
    <source>
        <dbReference type="SAM" id="MobiDB-lite"/>
    </source>
</evidence>
<feature type="compositionally biased region" description="Polar residues" evidence="6">
    <location>
        <begin position="882"/>
        <end position="898"/>
    </location>
</feature>
<keyword evidence="4" id="KW-0804">Transcription</keyword>
<dbReference type="GO" id="GO:0010468">
    <property type="term" value="P:regulation of gene expression"/>
    <property type="evidence" value="ECO:0007669"/>
    <property type="project" value="UniProtKB-ARBA"/>
</dbReference>
<name>A0A2T9Z8N2_9FUNG</name>
<feature type="region of interest" description="Disordered" evidence="6">
    <location>
        <begin position="462"/>
        <end position="487"/>
    </location>
</feature>
<feature type="region of interest" description="Disordered" evidence="6">
    <location>
        <begin position="162"/>
        <end position="205"/>
    </location>
</feature>
<feature type="compositionally biased region" description="Low complexity" evidence="6">
    <location>
        <begin position="53"/>
        <end position="64"/>
    </location>
</feature>
<reference evidence="7 8" key="1">
    <citation type="journal article" date="2018" name="MBio">
        <title>Comparative Genomics Reveals the Core Gene Toolbox for the Fungus-Insect Symbiosis.</title>
        <authorList>
            <person name="Wang Y."/>
            <person name="Stata M."/>
            <person name="Wang W."/>
            <person name="Stajich J.E."/>
            <person name="White M.M."/>
            <person name="Moncalvo J.M."/>
        </authorList>
    </citation>
    <scope>NUCLEOTIDE SEQUENCE [LARGE SCALE GENOMIC DNA]</scope>
    <source>
        <strain evidence="7 8">SC-DP-2</strain>
    </source>
</reference>
<proteinExistence type="predicted"/>
<feature type="non-terminal residue" evidence="7">
    <location>
        <position position="1085"/>
    </location>
</feature>
<gene>
    <name evidence="7" type="ORF">BB560_004641</name>
</gene>
<dbReference type="InterPro" id="IPR013907">
    <property type="entry name" value="Sds3"/>
</dbReference>
<feature type="region of interest" description="Disordered" evidence="6">
    <location>
        <begin position="276"/>
        <end position="295"/>
    </location>
</feature>
<evidence type="ECO:0000256" key="3">
    <source>
        <dbReference type="ARBA" id="ARBA00023015"/>
    </source>
</evidence>
<dbReference type="GO" id="GO:0005654">
    <property type="term" value="C:nucleoplasm"/>
    <property type="evidence" value="ECO:0007669"/>
    <property type="project" value="UniProtKB-ARBA"/>
</dbReference>
<evidence type="ECO:0000256" key="4">
    <source>
        <dbReference type="ARBA" id="ARBA00023163"/>
    </source>
</evidence>
<dbReference type="OrthoDB" id="20886at2759"/>
<feature type="region of interest" description="Disordered" evidence="6">
    <location>
        <begin position="626"/>
        <end position="701"/>
    </location>
</feature>
<comment type="subcellular location">
    <subcellularLocation>
        <location evidence="1">Nucleus</location>
    </subcellularLocation>
</comment>
<keyword evidence="8" id="KW-1185">Reference proteome</keyword>
<accession>A0A2T9Z8N2</accession>